<accession>A0A1Y3YN96</accession>
<dbReference type="AlphaFoldDB" id="A0A1Y3YN96"/>
<comment type="caution">
    <text evidence="4">The sequence shown here is derived from an EMBL/GenBank/DDBJ whole genome shotgun (WGS) entry which is preliminary data.</text>
</comment>
<dbReference type="Proteomes" id="UP000284243">
    <property type="component" value="Unassembled WGS sequence"/>
</dbReference>
<dbReference type="PANTHER" id="PTHR46211:SF1">
    <property type="entry name" value="GLYCEROPHOSPHODIESTER PHOSPHODIESTERASE, CYTOPLASMIC"/>
    <property type="match status" value="1"/>
</dbReference>
<reference evidence="4 5" key="1">
    <citation type="submission" date="2018-08" db="EMBL/GenBank/DDBJ databases">
        <title>A genome reference for cultivated species of the human gut microbiota.</title>
        <authorList>
            <person name="Zou Y."/>
            <person name="Xue W."/>
            <person name="Luo G."/>
        </authorList>
    </citation>
    <scope>NUCLEOTIDE SEQUENCE [LARGE SCALE GENOMIC DNA]</scope>
    <source>
        <strain evidence="4 5">AF16-14</strain>
    </source>
</reference>
<evidence type="ECO:0000313" key="3">
    <source>
        <dbReference type="EMBL" id="MDB9222407.1"/>
    </source>
</evidence>
<dbReference type="EMBL" id="QRYC01000004">
    <property type="protein sequence ID" value="RGU57706.1"/>
    <property type="molecule type" value="Genomic_DNA"/>
</dbReference>
<dbReference type="GO" id="GO:0006629">
    <property type="term" value="P:lipid metabolic process"/>
    <property type="evidence" value="ECO:0007669"/>
    <property type="project" value="InterPro"/>
</dbReference>
<name>A0A1Y3YN96_9BACT</name>
<gene>
    <name evidence="4" type="ORF">DWW57_04205</name>
    <name evidence="3" type="ORF">PN645_05220</name>
</gene>
<feature type="region of interest" description="Disordered" evidence="1">
    <location>
        <begin position="175"/>
        <end position="197"/>
    </location>
</feature>
<sequence>MKMLLPVLLMLATGKTILPGEVKVKTLPPESREVLDYLPRNIVIAHRGTTYWAPEETEAAMRWARNIGADYLELDLQRTKDGVLIALHDVNLRRTTNVETVFPDRADSPVSEFTLEELRQLDAGSWFNKANPDRARKAFEGLDILTLEDVVRIAEGYRIVRDRAGKRVYDIDGQGRKHTRYEKDPDDNGNRPGIYPETKEPHLFPGMEKDLVIELQRLGWYHPDAGQMKQIPVTAGKVAIANSSARVILQTFSDESLVKLKEAFPRRIPTCFLLWLGNDVSDLKQNTPEQYAAKINFGIENGAVIMGPSIAGAPNHYDELLSPGNGELIYRSGMAIHPYSFDTVEQMEEYTGLKAGQPAQNRADGMFTNKSDMTIRFYQETLPAKYLKSNATSGLPDHLQQKKKLEKAEKVLEQLGYYN</sequence>
<evidence type="ECO:0000256" key="1">
    <source>
        <dbReference type="SAM" id="MobiDB-lite"/>
    </source>
</evidence>
<dbReference type="Gene3D" id="3.20.20.190">
    <property type="entry name" value="Phosphatidylinositol (PI) phosphodiesterase"/>
    <property type="match status" value="1"/>
</dbReference>
<feature type="domain" description="GP-PDE" evidence="2">
    <location>
        <begin position="41"/>
        <end position="378"/>
    </location>
</feature>
<dbReference type="PANTHER" id="PTHR46211">
    <property type="entry name" value="GLYCEROPHOSPHORYL DIESTER PHOSPHODIESTERASE"/>
    <property type="match status" value="1"/>
</dbReference>
<dbReference type="Pfam" id="PF03009">
    <property type="entry name" value="GDPD"/>
    <property type="match status" value="1"/>
</dbReference>
<organism evidence="4 5">
    <name type="scientific">Odoribacter splanchnicus</name>
    <dbReference type="NCBI Taxonomy" id="28118"/>
    <lineage>
        <taxon>Bacteria</taxon>
        <taxon>Pseudomonadati</taxon>
        <taxon>Bacteroidota</taxon>
        <taxon>Bacteroidia</taxon>
        <taxon>Bacteroidales</taxon>
        <taxon>Odoribacteraceae</taxon>
        <taxon>Odoribacter</taxon>
    </lineage>
</organism>
<dbReference type="RefSeq" id="WP_087381667.1">
    <property type="nucleotide sequence ID" value="NZ_BAABYK010000001.1"/>
</dbReference>
<feature type="compositionally biased region" description="Basic and acidic residues" evidence="1">
    <location>
        <begin position="175"/>
        <end position="189"/>
    </location>
</feature>
<dbReference type="InterPro" id="IPR017946">
    <property type="entry name" value="PLC-like_Pdiesterase_TIM-brl"/>
</dbReference>
<reference evidence="3" key="2">
    <citation type="submission" date="2023-01" db="EMBL/GenBank/DDBJ databases">
        <title>Human gut microbiome strain richness.</title>
        <authorList>
            <person name="Chen-Liaw A."/>
        </authorList>
    </citation>
    <scope>NUCLEOTIDE SEQUENCE</scope>
    <source>
        <strain evidence="3">RTP21484st1_B7_RTP21484_190118</strain>
    </source>
</reference>
<proteinExistence type="predicted"/>
<dbReference type="EMBL" id="JAQMRD010000005">
    <property type="protein sequence ID" value="MDB9222407.1"/>
    <property type="molecule type" value="Genomic_DNA"/>
</dbReference>
<dbReference type="InterPro" id="IPR030395">
    <property type="entry name" value="GP_PDE_dom"/>
</dbReference>
<evidence type="ECO:0000313" key="4">
    <source>
        <dbReference type="EMBL" id="RGU57706.1"/>
    </source>
</evidence>
<dbReference type="GO" id="GO:0008081">
    <property type="term" value="F:phosphoric diester hydrolase activity"/>
    <property type="evidence" value="ECO:0007669"/>
    <property type="project" value="InterPro"/>
</dbReference>
<evidence type="ECO:0000259" key="2">
    <source>
        <dbReference type="PROSITE" id="PS51704"/>
    </source>
</evidence>
<dbReference type="SUPFAM" id="SSF51695">
    <property type="entry name" value="PLC-like phosphodiesterases"/>
    <property type="match status" value="1"/>
</dbReference>
<dbReference type="Proteomes" id="UP001212263">
    <property type="component" value="Unassembled WGS sequence"/>
</dbReference>
<protein>
    <submittedName>
        <fullName evidence="3 4">Glycerophosphodiester phosphodiesterase</fullName>
    </submittedName>
</protein>
<evidence type="ECO:0000313" key="5">
    <source>
        <dbReference type="Proteomes" id="UP000284243"/>
    </source>
</evidence>
<dbReference type="PROSITE" id="PS51704">
    <property type="entry name" value="GP_PDE"/>
    <property type="match status" value="1"/>
</dbReference>